<dbReference type="GO" id="GO:0015031">
    <property type="term" value="P:protein transport"/>
    <property type="evidence" value="ECO:0007669"/>
    <property type="project" value="UniProtKB-KW"/>
</dbReference>
<evidence type="ECO:0000256" key="9">
    <source>
        <dbReference type="ARBA" id="ARBA00023136"/>
    </source>
</evidence>
<dbReference type="Proteomes" id="UP000317894">
    <property type="component" value="Unassembled WGS sequence"/>
</dbReference>
<protein>
    <submittedName>
        <fullName evidence="11">Energy transducer TonB</fullName>
    </submittedName>
</protein>
<dbReference type="InterPro" id="IPR051045">
    <property type="entry name" value="TonB-dependent_transducer"/>
</dbReference>
<accession>A0A552U848</accession>
<evidence type="ECO:0000256" key="8">
    <source>
        <dbReference type="ARBA" id="ARBA00022989"/>
    </source>
</evidence>
<reference evidence="11 12" key="1">
    <citation type="submission" date="2019-07" db="EMBL/GenBank/DDBJ databases">
        <title>Novel species isolated from glacier.</title>
        <authorList>
            <person name="Liu Q."/>
            <person name="Xin Y.-H."/>
        </authorList>
    </citation>
    <scope>NUCLEOTIDE SEQUENCE [LARGE SCALE GENOMIC DNA]</scope>
    <source>
        <strain evidence="11 12">LB1R16</strain>
    </source>
</reference>
<gene>
    <name evidence="11" type="ORF">FMM06_11765</name>
</gene>
<dbReference type="InterPro" id="IPR037682">
    <property type="entry name" value="TonB_C"/>
</dbReference>
<comment type="similarity">
    <text evidence="2">Belongs to the TonB family.</text>
</comment>
<keyword evidence="5" id="KW-0997">Cell inner membrane</keyword>
<dbReference type="PANTHER" id="PTHR33446">
    <property type="entry name" value="PROTEIN TONB-RELATED"/>
    <property type="match status" value="1"/>
</dbReference>
<dbReference type="NCBIfam" id="TIGR01352">
    <property type="entry name" value="tonB_Cterm"/>
    <property type="match status" value="1"/>
</dbReference>
<dbReference type="Pfam" id="PF03544">
    <property type="entry name" value="TonB_C"/>
    <property type="match status" value="1"/>
</dbReference>
<keyword evidence="7" id="KW-0653">Protein transport</keyword>
<comment type="caution">
    <text evidence="11">The sequence shown here is derived from an EMBL/GenBank/DDBJ whole genome shotgun (WGS) entry which is preliminary data.</text>
</comment>
<dbReference type="PANTHER" id="PTHR33446:SF2">
    <property type="entry name" value="PROTEIN TONB"/>
    <property type="match status" value="1"/>
</dbReference>
<evidence type="ECO:0000313" key="12">
    <source>
        <dbReference type="Proteomes" id="UP000317894"/>
    </source>
</evidence>
<keyword evidence="4" id="KW-1003">Cell membrane</keyword>
<dbReference type="RefSeq" id="WP_144237587.1">
    <property type="nucleotide sequence ID" value="NZ_VJWA01000002.1"/>
</dbReference>
<keyword evidence="6" id="KW-0812">Transmembrane</keyword>
<sequence length="220" mass="23255">MQFAQNASSRNSTGLVVTIAVHAGLVALALAATGIATVYNDPTPFEARNIVDTPPPPTRTVEPRTIEQPIAVTVDRPEFETVVTPVRDVVEGTATATATTGGSAVSEGRDEPVIAIVEPPARTGITRRAALDPRYARDFEAPYPPASQRNGEEGTVLVRVVIGADGRVTGASIARSSGFARLDDAALKRALAKWRFVPAMDNGVAVEATRDVPVTFRLQD</sequence>
<proteinExistence type="inferred from homology"/>
<feature type="domain" description="TonB C-terminal" evidence="10">
    <location>
        <begin position="128"/>
        <end position="220"/>
    </location>
</feature>
<keyword evidence="3" id="KW-0813">Transport</keyword>
<evidence type="ECO:0000259" key="10">
    <source>
        <dbReference type="PROSITE" id="PS52015"/>
    </source>
</evidence>
<dbReference type="InterPro" id="IPR006260">
    <property type="entry name" value="TonB/TolA_C"/>
</dbReference>
<comment type="subcellular location">
    <subcellularLocation>
        <location evidence="1">Cell inner membrane</location>
        <topology evidence="1">Single-pass membrane protein</topology>
        <orientation evidence="1">Periplasmic side</orientation>
    </subcellularLocation>
</comment>
<dbReference type="PROSITE" id="PS52015">
    <property type="entry name" value="TONB_CTD"/>
    <property type="match status" value="1"/>
</dbReference>
<name>A0A552U848_9SPHN</name>
<dbReference type="AlphaFoldDB" id="A0A552U848"/>
<evidence type="ECO:0000256" key="1">
    <source>
        <dbReference type="ARBA" id="ARBA00004383"/>
    </source>
</evidence>
<keyword evidence="9" id="KW-0472">Membrane</keyword>
<evidence type="ECO:0000256" key="2">
    <source>
        <dbReference type="ARBA" id="ARBA00006555"/>
    </source>
</evidence>
<keyword evidence="8" id="KW-1133">Transmembrane helix</keyword>
<evidence type="ECO:0000313" key="11">
    <source>
        <dbReference type="EMBL" id="TRW14382.1"/>
    </source>
</evidence>
<evidence type="ECO:0000256" key="3">
    <source>
        <dbReference type="ARBA" id="ARBA00022448"/>
    </source>
</evidence>
<dbReference type="OrthoDB" id="1685233at2"/>
<evidence type="ECO:0000256" key="6">
    <source>
        <dbReference type="ARBA" id="ARBA00022692"/>
    </source>
</evidence>
<organism evidence="11 12">
    <name type="scientific">Glacieibacterium frigidum</name>
    <dbReference type="NCBI Taxonomy" id="2593303"/>
    <lineage>
        <taxon>Bacteria</taxon>
        <taxon>Pseudomonadati</taxon>
        <taxon>Pseudomonadota</taxon>
        <taxon>Alphaproteobacteria</taxon>
        <taxon>Sphingomonadales</taxon>
        <taxon>Sphingosinicellaceae</taxon>
        <taxon>Glacieibacterium</taxon>
    </lineage>
</organism>
<dbReference type="Gene3D" id="3.30.1150.10">
    <property type="match status" value="1"/>
</dbReference>
<dbReference type="EMBL" id="VJWA01000002">
    <property type="protein sequence ID" value="TRW14382.1"/>
    <property type="molecule type" value="Genomic_DNA"/>
</dbReference>
<evidence type="ECO:0000256" key="4">
    <source>
        <dbReference type="ARBA" id="ARBA00022475"/>
    </source>
</evidence>
<keyword evidence="12" id="KW-1185">Reference proteome</keyword>
<dbReference type="GO" id="GO:0098797">
    <property type="term" value="C:plasma membrane protein complex"/>
    <property type="evidence" value="ECO:0007669"/>
    <property type="project" value="TreeGrafter"/>
</dbReference>
<dbReference type="GO" id="GO:0031992">
    <property type="term" value="F:energy transducer activity"/>
    <property type="evidence" value="ECO:0007669"/>
    <property type="project" value="TreeGrafter"/>
</dbReference>
<dbReference type="GO" id="GO:0055085">
    <property type="term" value="P:transmembrane transport"/>
    <property type="evidence" value="ECO:0007669"/>
    <property type="project" value="InterPro"/>
</dbReference>
<evidence type="ECO:0000256" key="7">
    <source>
        <dbReference type="ARBA" id="ARBA00022927"/>
    </source>
</evidence>
<dbReference type="SUPFAM" id="SSF74653">
    <property type="entry name" value="TolA/TonB C-terminal domain"/>
    <property type="match status" value="1"/>
</dbReference>
<evidence type="ECO:0000256" key="5">
    <source>
        <dbReference type="ARBA" id="ARBA00022519"/>
    </source>
</evidence>